<organism evidence="4 5">
    <name type="scientific">Neotoma lepida</name>
    <name type="common">Desert woodrat</name>
    <dbReference type="NCBI Taxonomy" id="56216"/>
    <lineage>
        <taxon>Eukaryota</taxon>
        <taxon>Metazoa</taxon>
        <taxon>Chordata</taxon>
        <taxon>Craniata</taxon>
        <taxon>Vertebrata</taxon>
        <taxon>Euteleostomi</taxon>
        <taxon>Mammalia</taxon>
        <taxon>Eutheria</taxon>
        <taxon>Euarchontoglires</taxon>
        <taxon>Glires</taxon>
        <taxon>Rodentia</taxon>
        <taxon>Myomorpha</taxon>
        <taxon>Muroidea</taxon>
        <taxon>Cricetidae</taxon>
        <taxon>Neotominae</taxon>
        <taxon>Neotoma</taxon>
    </lineage>
</organism>
<dbReference type="GO" id="GO:0030506">
    <property type="term" value="F:ankyrin binding"/>
    <property type="evidence" value="ECO:0007669"/>
    <property type="project" value="TreeGrafter"/>
</dbReference>
<dbReference type="Pfam" id="PF00681">
    <property type="entry name" value="Plectin"/>
    <property type="match status" value="1"/>
</dbReference>
<dbReference type="GO" id="GO:0045104">
    <property type="term" value="P:intermediate filament cytoskeleton organization"/>
    <property type="evidence" value="ECO:0007669"/>
    <property type="project" value="InterPro"/>
</dbReference>
<name>A0A1A6H720_NEOLE</name>
<dbReference type="GO" id="GO:0042060">
    <property type="term" value="P:wound healing"/>
    <property type="evidence" value="ECO:0007669"/>
    <property type="project" value="TreeGrafter"/>
</dbReference>
<dbReference type="Gene3D" id="3.90.1290.10">
    <property type="entry name" value="Plakin repeat"/>
    <property type="match status" value="1"/>
</dbReference>
<dbReference type="PANTHER" id="PTHR23169">
    <property type="entry name" value="ENVOPLAKIN"/>
    <property type="match status" value="1"/>
</dbReference>
<dbReference type="OrthoDB" id="8938928at2759"/>
<comment type="caution">
    <text evidence="4">The sequence shown here is derived from an EMBL/GenBank/DDBJ whole genome shotgun (WGS) entry which is preliminary data.</text>
</comment>
<reference evidence="4 5" key="1">
    <citation type="submission" date="2016-06" db="EMBL/GenBank/DDBJ databases">
        <title>The Draft Genome Sequence and Annotation of the Desert Woodrat Neotoma lepida.</title>
        <authorList>
            <person name="Campbell M."/>
            <person name="Oakeson K.F."/>
            <person name="Yandell M."/>
            <person name="Halpert J.R."/>
            <person name="Dearing D."/>
        </authorList>
    </citation>
    <scope>NUCLEOTIDE SEQUENCE [LARGE SCALE GENOMIC DNA]</scope>
    <source>
        <strain evidence="4">417</strain>
        <tissue evidence="4">Liver</tissue>
    </source>
</reference>
<evidence type="ECO:0000313" key="5">
    <source>
        <dbReference type="Proteomes" id="UP000092124"/>
    </source>
</evidence>
<proteinExistence type="inferred from homology"/>
<evidence type="ECO:0000256" key="1">
    <source>
        <dbReference type="ARBA" id="ARBA00009109"/>
    </source>
</evidence>
<keyword evidence="2" id="KW-0597">Phosphoprotein</keyword>
<dbReference type="Proteomes" id="UP000092124">
    <property type="component" value="Unassembled WGS sequence"/>
</dbReference>
<dbReference type="InterPro" id="IPR035915">
    <property type="entry name" value="Plakin_repeat_sf"/>
</dbReference>
<dbReference type="GO" id="GO:0048471">
    <property type="term" value="C:perinuclear region of cytoplasm"/>
    <property type="evidence" value="ECO:0007669"/>
    <property type="project" value="TreeGrafter"/>
</dbReference>
<dbReference type="GO" id="GO:0005200">
    <property type="term" value="F:structural constituent of cytoskeleton"/>
    <property type="evidence" value="ECO:0007669"/>
    <property type="project" value="TreeGrafter"/>
</dbReference>
<dbReference type="GO" id="GO:0045296">
    <property type="term" value="F:cadherin binding"/>
    <property type="evidence" value="ECO:0007669"/>
    <property type="project" value="TreeGrafter"/>
</dbReference>
<dbReference type="InterPro" id="IPR043197">
    <property type="entry name" value="Plakin"/>
</dbReference>
<feature type="non-terminal residue" evidence="4">
    <location>
        <position position="131"/>
    </location>
</feature>
<dbReference type="STRING" id="56216.A0A1A6H720"/>
<dbReference type="AlphaFoldDB" id="A0A1A6H720"/>
<accession>A0A1A6H720</accession>
<dbReference type="SUPFAM" id="SSF75399">
    <property type="entry name" value="Plakin repeat"/>
    <property type="match status" value="1"/>
</dbReference>
<evidence type="ECO:0000256" key="2">
    <source>
        <dbReference type="ARBA" id="ARBA00022553"/>
    </source>
</evidence>
<evidence type="ECO:0000313" key="4">
    <source>
        <dbReference type="EMBL" id="OBS74111.1"/>
    </source>
</evidence>
<dbReference type="GO" id="GO:0042383">
    <property type="term" value="C:sarcolemma"/>
    <property type="evidence" value="ECO:0007669"/>
    <property type="project" value="TreeGrafter"/>
</dbReference>
<dbReference type="PANTHER" id="PTHR23169:SF20">
    <property type="entry name" value="PLECTIN"/>
    <property type="match status" value="1"/>
</dbReference>
<dbReference type="GO" id="GO:0030056">
    <property type="term" value="C:hemidesmosome"/>
    <property type="evidence" value="ECO:0007669"/>
    <property type="project" value="TreeGrafter"/>
</dbReference>
<keyword evidence="3" id="KW-0677">Repeat</keyword>
<dbReference type="SMART" id="SM00250">
    <property type="entry name" value="PLEC"/>
    <property type="match status" value="3"/>
</dbReference>
<dbReference type="InterPro" id="IPR001101">
    <property type="entry name" value="Plectin_repeat"/>
</dbReference>
<keyword evidence="5" id="KW-1185">Reference proteome</keyword>
<gene>
    <name evidence="4" type="ORF">A6R68_15352</name>
</gene>
<sequence>MNSTSSCNGGERSVQEVTEADSMRWALWSADIIAGVWLKETGQKLSIYEALKKDLLQPDVAVALLEVQAGTGHIIDPATSAQLTVDEAVHAGLVDPELHEKLLSAEKAVTGYRDPYSGQSVSLFQALKKFH</sequence>
<dbReference type="EMBL" id="LZPO01044493">
    <property type="protein sequence ID" value="OBS74111.1"/>
    <property type="molecule type" value="Genomic_DNA"/>
</dbReference>
<comment type="similarity">
    <text evidence="1">Belongs to the plakin or cytolinker family.</text>
</comment>
<dbReference type="GO" id="GO:0005925">
    <property type="term" value="C:focal adhesion"/>
    <property type="evidence" value="ECO:0007669"/>
    <property type="project" value="TreeGrafter"/>
</dbReference>
<dbReference type="GO" id="GO:0005882">
    <property type="term" value="C:intermediate filament"/>
    <property type="evidence" value="ECO:0007669"/>
    <property type="project" value="TreeGrafter"/>
</dbReference>
<evidence type="ECO:0000256" key="3">
    <source>
        <dbReference type="ARBA" id="ARBA00022737"/>
    </source>
</evidence>
<dbReference type="GO" id="GO:0008307">
    <property type="term" value="F:structural constituent of muscle"/>
    <property type="evidence" value="ECO:0007669"/>
    <property type="project" value="TreeGrafter"/>
</dbReference>
<dbReference type="GO" id="GO:0031581">
    <property type="term" value="P:hemidesmosome assembly"/>
    <property type="evidence" value="ECO:0007669"/>
    <property type="project" value="TreeGrafter"/>
</dbReference>
<protein>
    <submittedName>
        <fullName evidence="4">Uncharacterized protein</fullName>
    </submittedName>
</protein>